<dbReference type="Pfam" id="PF14322">
    <property type="entry name" value="SusD-like_3"/>
    <property type="match status" value="1"/>
</dbReference>
<evidence type="ECO:0000259" key="8">
    <source>
        <dbReference type="Pfam" id="PF14322"/>
    </source>
</evidence>
<keyword evidence="3 6" id="KW-0732">Signal</keyword>
<feature type="signal peptide" evidence="6">
    <location>
        <begin position="1"/>
        <end position="22"/>
    </location>
</feature>
<dbReference type="Gene3D" id="1.25.40.390">
    <property type="match status" value="1"/>
</dbReference>
<dbReference type="RefSeq" id="WP_146782262.1">
    <property type="nucleotide sequence ID" value="NZ_CP042434.1"/>
</dbReference>
<feature type="domain" description="SusD-like N-terminal" evidence="8">
    <location>
        <begin position="24"/>
        <end position="239"/>
    </location>
</feature>
<comment type="subcellular location">
    <subcellularLocation>
        <location evidence="1">Cell outer membrane</location>
    </subcellularLocation>
</comment>
<dbReference type="Pfam" id="PF07980">
    <property type="entry name" value="SusD_RagB"/>
    <property type="match status" value="1"/>
</dbReference>
<keyword evidence="4" id="KW-0472">Membrane</keyword>
<comment type="similarity">
    <text evidence="2">Belongs to the SusD family.</text>
</comment>
<dbReference type="GO" id="GO:0009279">
    <property type="term" value="C:cell outer membrane"/>
    <property type="evidence" value="ECO:0007669"/>
    <property type="project" value="UniProtKB-SubCell"/>
</dbReference>
<evidence type="ECO:0000256" key="5">
    <source>
        <dbReference type="ARBA" id="ARBA00023237"/>
    </source>
</evidence>
<keyword evidence="5" id="KW-0998">Cell outer membrane</keyword>
<dbReference type="KEGG" id="agi:FSB73_11785"/>
<dbReference type="SUPFAM" id="SSF48452">
    <property type="entry name" value="TPR-like"/>
    <property type="match status" value="1"/>
</dbReference>
<gene>
    <name evidence="9" type="ORF">FSB73_11785</name>
</gene>
<evidence type="ECO:0000256" key="2">
    <source>
        <dbReference type="ARBA" id="ARBA00006275"/>
    </source>
</evidence>
<sequence>MKKKNIILACTALALTYMTACKKDFLDVNNVQANVSVDELYSNYGYAQQVVWNAYSYLPNGLTDLDLEAASDDAEETSVSDRSQQFNDGTWDQYTNLDDSWTRNFEGIQQANLFLKNRSRINIDYLRDRITSTDSTAYFNARDNVRFLSGEVYFLKAYFYFDLVRHYGGVPILTAPLDYNDKASWKSQTRSSVDECIKYINALCDSAAAIIPVDMSAYSWYDLGRVTYGAIKALQSKVLLFAASPLFQEAGATQSWAQAAKAAHDVIALGSYQLDGNYANLFGSGNTSSPEVIFYKRYGAINWLEEDNFPIVFQNANGKSLTPTQNFVDAFEVLTKDVNGAVTGSRPFSWSNPMDAKDPYTNRDPRLEAEVLYNEASFSGNTIETYTGGNSGLPKLNATKTGYYLKKWVNPSIDLVNGTTANHAWIYFRYGGILLNYAESMLHAYGADADPEGYGMTALEAINLVRARAGMPALSAAQLDEAAIEHERRVEMGFEGQRLWDVRRWKQGTTFNQPVNRMVITKTGTTLDYSVKKLENRKFSDKMYWFPIPQSEINKTGWTQNAGW</sequence>
<dbReference type="OrthoDB" id="691231at2"/>
<evidence type="ECO:0000313" key="10">
    <source>
        <dbReference type="Proteomes" id="UP000321291"/>
    </source>
</evidence>
<proteinExistence type="inferred from homology"/>
<accession>A0A5B8VKY4</accession>
<dbReference type="InterPro" id="IPR012944">
    <property type="entry name" value="SusD_RagB_dom"/>
</dbReference>
<dbReference type="EMBL" id="CP042434">
    <property type="protein sequence ID" value="QEC72254.1"/>
    <property type="molecule type" value="Genomic_DNA"/>
</dbReference>
<evidence type="ECO:0000259" key="7">
    <source>
        <dbReference type="Pfam" id="PF07980"/>
    </source>
</evidence>
<dbReference type="InterPro" id="IPR011990">
    <property type="entry name" value="TPR-like_helical_dom_sf"/>
</dbReference>
<evidence type="ECO:0000313" key="9">
    <source>
        <dbReference type="EMBL" id="QEC72254.1"/>
    </source>
</evidence>
<keyword evidence="10" id="KW-1185">Reference proteome</keyword>
<evidence type="ECO:0000256" key="6">
    <source>
        <dbReference type="SAM" id="SignalP"/>
    </source>
</evidence>
<evidence type="ECO:0000256" key="3">
    <source>
        <dbReference type="ARBA" id="ARBA00022729"/>
    </source>
</evidence>
<protein>
    <submittedName>
        <fullName evidence="9">RagB/SusD family nutrient uptake outer membrane protein</fullName>
    </submittedName>
</protein>
<dbReference type="Proteomes" id="UP000321291">
    <property type="component" value="Chromosome"/>
</dbReference>
<evidence type="ECO:0000256" key="1">
    <source>
        <dbReference type="ARBA" id="ARBA00004442"/>
    </source>
</evidence>
<feature type="domain" description="RagB/SusD" evidence="7">
    <location>
        <begin position="314"/>
        <end position="564"/>
    </location>
</feature>
<feature type="chain" id="PRO_5022794363" evidence="6">
    <location>
        <begin position="23"/>
        <end position="564"/>
    </location>
</feature>
<reference evidence="9 10" key="1">
    <citation type="journal article" date="2017" name="Int. J. Syst. Evol. Microbiol.">
        <title>Arachidicoccus ginsenosidivorans sp. nov., with ginsenoside-converting activity isolated from ginseng cultivating soil.</title>
        <authorList>
            <person name="Siddiqi M.Z."/>
            <person name="Aslam Z."/>
            <person name="Im W.T."/>
        </authorList>
    </citation>
    <scope>NUCLEOTIDE SEQUENCE [LARGE SCALE GENOMIC DNA]</scope>
    <source>
        <strain evidence="9 10">Gsoil 809</strain>
    </source>
</reference>
<name>A0A5B8VKY4_9BACT</name>
<organism evidence="9 10">
    <name type="scientific">Arachidicoccus ginsenosidivorans</name>
    <dbReference type="NCBI Taxonomy" id="496057"/>
    <lineage>
        <taxon>Bacteria</taxon>
        <taxon>Pseudomonadati</taxon>
        <taxon>Bacteroidota</taxon>
        <taxon>Chitinophagia</taxon>
        <taxon>Chitinophagales</taxon>
        <taxon>Chitinophagaceae</taxon>
        <taxon>Arachidicoccus</taxon>
    </lineage>
</organism>
<dbReference type="InterPro" id="IPR033985">
    <property type="entry name" value="SusD-like_N"/>
</dbReference>
<evidence type="ECO:0000256" key="4">
    <source>
        <dbReference type="ARBA" id="ARBA00023136"/>
    </source>
</evidence>
<dbReference type="AlphaFoldDB" id="A0A5B8VKY4"/>